<accession>A0A7I9XS45</accession>
<dbReference type="RefSeq" id="WP_163753363.1">
    <property type="nucleotide sequence ID" value="NZ_BLKW01000002.1"/>
</dbReference>
<protein>
    <submittedName>
        <fullName evidence="1">Uncharacterized protein</fullName>
    </submittedName>
</protein>
<comment type="caution">
    <text evidence="1">The sequence shown here is derived from an EMBL/GenBank/DDBJ whole genome shotgun (WGS) entry which is preliminary data.</text>
</comment>
<dbReference type="AlphaFoldDB" id="A0A7I9XS45"/>
<keyword evidence="2" id="KW-1185">Reference proteome</keyword>
<proteinExistence type="predicted"/>
<organism evidence="1 2">
    <name type="scientific">Mycobacterium botniense</name>
    <dbReference type="NCBI Taxonomy" id="84962"/>
    <lineage>
        <taxon>Bacteria</taxon>
        <taxon>Bacillati</taxon>
        <taxon>Actinomycetota</taxon>
        <taxon>Actinomycetes</taxon>
        <taxon>Mycobacteriales</taxon>
        <taxon>Mycobacteriaceae</taxon>
        <taxon>Mycobacterium</taxon>
    </lineage>
</organism>
<dbReference type="Proteomes" id="UP000465361">
    <property type="component" value="Unassembled WGS sequence"/>
</dbReference>
<gene>
    <name evidence="1" type="ORF">MBOT_01780</name>
</gene>
<name>A0A7I9XS45_9MYCO</name>
<sequence length="160" mass="17731">MKKLTAASLFLIIGAELLALLLHERRLVLTVSGAALAVALLGVRRFLGHSGESIAEPDSNQLGESLRRWVSATETLIRRSESTRADWDRHLRPILARRFEVATGQRKSKDPAGYQATGRMLFGAELWGWVNPDNIADTGRREPGPGRGALQQILQRLEQI</sequence>
<reference evidence="1 2" key="1">
    <citation type="journal article" date="2019" name="Emerg. Microbes Infect.">
        <title>Comprehensive subspecies identification of 175 nontuberculous mycobacteria species based on 7547 genomic profiles.</title>
        <authorList>
            <person name="Matsumoto Y."/>
            <person name="Kinjo T."/>
            <person name="Motooka D."/>
            <person name="Nabeya D."/>
            <person name="Jung N."/>
            <person name="Uechi K."/>
            <person name="Horii T."/>
            <person name="Iida T."/>
            <person name="Fujita J."/>
            <person name="Nakamura S."/>
        </authorList>
    </citation>
    <scope>NUCLEOTIDE SEQUENCE [LARGE SCALE GENOMIC DNA]</scope>
    <source>
        <strain evidence="1 2">JCM 17322</strain>
    </source>
</reference>
<evidence type="ECO:0000313" key="2">
    <source>
        <dbReference type="Proteomes" id="UP000465361"/>
    </source>
</evidence>
<dbReference type="EMBL" id="BLKW01000002">
    <property type="protein sequence ID" value="GFG72813.1"/>
    <property type="molecule type" value="Genomic_DNA"/>
</dbReference>
<evidence type="ECO:0000313" key="1">
    <source>
        <dbReference type="EMBL" id="GFG72813.1"/>
    </source>
</evidence>